<feature type="region of interest" description="Disordered" evidence="5">
    <location>
        <begin position="177"/>
        <end position="205"/>
    </location>
</feature>
<evidence type="ECO:0000256" key="3">
    <source>
        <dbReference type="ARBA" id="ARBA00023082"/>
    </source>
</evidence>
<sequence>MRARLRAGAQEAFGELFDEHAGAVYGYALRALGDWTAAEDVVSLTFLEAWRLRASLHEEGDSVRPWLFGIATNVLRNTARAGRRHRAAMARLPAQEIVPDFAEELVTRLDDGERLAAVRRALGRLRRSEREVFGLCVWAGLDYVSAAQALGVPVGTVRSRLSRARGRLRDLAEKELTDHREPAAGRGQVPDGRMVAARSTQGDIR</sequence>
<dbReference type="STRING" id="2064.TR51_00275"/>
<dbReference type="SUPFAM" id="SSF88659">
    <property type="entry name" value="Sigma3 and sigma4 domains of RNA polymerase sigma factors"/>
    <property type="match status" value="1"/>
</dbReference>
<keyword evidence="3" id="KW-0731">Sigma factor</keyword>
<evidence type="ECO:0000256" key="2">
    <source>
        <dbReference type="ARBA" id="ARBA00023015"/>
    </source>
</evidence>
<evidence type="ECO:0000259" key="6">
    <source>
        <dbReference type="Pfam" id="PF04542"/>
    </source>
</evidence>
<comment type="caution">
    <text evidence="8">The sequence shown here is derived from an EMBL/GenBank/DDBJ whole genome shotgun (WGS) entry which is preliminary data.</text>
</comment>
<proteinExistence type="inferred from homology"/>
<protein>
    <recommendedName>
        <fullName evidence="10">RNA polymerase</fullName>
    </recommendedName>
</protein>
<evidence type="ECO:0000259" key="7">
    <source>
        <dbReference type="Pfam" id="PF08281"/>
    </source>
</evidence>
<dbReference type="Gene3D" id="1.10.10.10">
    <property type="entry name" value="Winged helix-like DNA-binding domain superfamily/Winged helix DNA-binding domain"/>
    <property type="match status" value="1"/>
</dbReference>
<evidence type="ECO:0000313" key="9">
    <source>
        <dbReference type="Proteomes" id="UP000032066"/>
    </source>
</evidence>
<keyword evidence="2" id="KW-0805">Transcription regulation</keyword>
<dbReference type="PANTHER" id="PTHR43133">
    <property type="entry name" value="RNA POLYMERASE ECF-TYPE SIGMA FACTO"/>
    <property type="match status" value="1"/>
</dbReference>
<evidence type="ECO:0000256" key="4">
    <source>
        <dbReference type="ARBA" id="ARBA00023163"/>
    </source>
</evidence>
<feature type="domain" description="RNA polymerase sigma factor 70 region 4 type 2" evidence="7">
    <location>
        <begin position="116"/>
        <end position="168"/>
    </location>
</feature>
<comment type="similarity">
    <text evidence="1">Belongs to the sigma-70 factor family. ECF subfamily.</text>
</comment>
<name>A0A0D0NFX5_KITGR</name>
<dbReference type="Pfam" id="PF04542">
    <property type="entry name" value="Sigma70_r2"/>
    <property type="match status" value="1"/>
</dbReference>
<accession>A0A0D0NFX5</accession>
<dbReference type="SUPFAM" id="SSF88946">
    <property type="entry name" value="Sigma2 domain of RNA polymerase sigma factors"/>
    <property type="match status" value="1"/>
</dbReference>
<dbReference type="OrthoDB" id="5518337at2"/>
<dbReference type="InterPro" id="IPR014284">
    <property type="entry name" value="RNA_pol_sigma-70_dom"/>
</dbReference>
<dbReference type="InterPro" id="IPR036388">
    <property type="entry name" value="WH-like_DNA-bd_sf"/>
</dbReference>
<organism evidence="8 9">
    <name type="scientific">Kitasatospora griseola</name>
    <name type="common">Streptomyces griseolosporeus</name>
    <dbReference type="NCBI Taxonomy" id="2064"/>
    <lineage>
        <taxon>Bacteria</taxon>
        <taxon>Bacillati</taxon>
        <taxon>Actinomycetota</taxon>
        <taxon>Actinomycetes</taxon>
        <taxon>Kitasatosporales</taxon>
        <taxon>Streptomycetaceae</taxon>
        <taxon>Kitasatospora</taxon>
    </lineage>
</organism>
<dbReference type="InterPro" id="IPR013324">
    <property type="entry name" value="RNA_pol_sigma_r3/r4-like"/>
</dbReference>
<evidence type="ECO:0000256" key="1">
    <source>
        <dbReference type="ARBA" id="ARBA00010641"/>
    </source>
</evidence>
<dbReference type="GO" id="GO:0006352">
    <property type="term" value="P:DNA-templated transcription initiation"/>
    <property type="evidence" value="ECO:0007669"/>
    <property type="project" value="InterPro"/>
</dbReference>
<reference evidence="8 9" key="1">
    <citation type="submission" date="2015-02" db="EMBL/GenBank/DDBJ databases">
        <title>Draft genome sequence of Kitasatospora griseola MF730-N6, a bafilomycin, terpentecin and satosporin producer.</title>
        <authorList>
            <person name="Arens J.C."/>
            <person name="Haltli B."/>
            <person name="Kerr R.G."/>
        </authorList>
    </citation>
    <scope>NUCLEOTIDE SEQUENCE [LARGE SCALE GENOMIC DNA]</scope>
    <source>
        <strain evidence="8 9">MF730-N6</strain>
    </source>
</reference>
<dbReference type="EMBL" id="JXZB01000001">
    <property type="protein sequence ID" value="KIQ67195.1"/>
    <property type="molecule type" value="Genomic_DNA"/>
</dbReference>
<dbReference type="PANTHER" id="PTHR43133:SF25">
    <property type="entry name" value="RNA POLYMERASE SIGMA FACTOR RFAY-RELATED"/>
    <property type="match status" value="1"/>
</dbReference>
<dbReference type="InterPro" id="IPR007627">
    <property type="entry name" value="RNA_pol_sigma70_r2"/>
</dbReference>
<dbReference type="InterPro" id="IPR013249">
    <property type="entry name" value="RNA_pol_sigma70_r4_t2"/>
</dbReference>
<dbReference type="Proteomes" id="UP000032066">
    <property type="component" value="Unassembled WGS sequence"/>
</dbReference>
<dbReference type="Pfam" id="PF08281">
    <property type="entry name" value="Sigma70_r4_2"/>
    <property type="match status" value="1"/>
</dbReference>
<feature type="domain" description="RNA polymerase sigma-70 region 2" evidence="6">
    <location>
        <begin position="16"/>
        <end position="84"/>
    </location>
</feature>
<dbReference type="AlphaFoldDB" id="A0A0D0NFX5"/>
<dbReference type="InterPro" id="IPR039425">
    <property type="entry name" value="RNA_pol_sigma-70-like"/>
</dbReference>
<keyword evidence="9" id="KW-1185">Reference proteome</keyword>
<dbReference type="PATRIC" id="fig|2064.6.peg.69"/>
<gene>
    <name evidence="8" type="ORF">TR51_00275</name>
</gene>
<dbReference type="CDD" id="cd06171">
    <property type="entry name" value="Sigma70_r4"/>
    <property type="match status" value="1"/>
</dbReference>
<dbReference type="Gene3D" id="1.10.1740.10">
    <property type="match status" value="1"/>
</dbReference>
<keyword evidence="4" id="KW-0804">Transcription</keyword>
<evidence type="ECO:0000313" key="8">
    <source>
        <dbReference type="EMBL" id="KIQ67195.1"/>
    </source>
</evidence>
<dbReference type="GO" id="GO:0016987">
    <property type="term" value="F:sigma factor activity"/>
    <property type="evidence" value="ECO:0007669"/>
    <property type="project" value="UniProtKB-KW"/>
</dbReference>
<evidence type="ECO:0008006" key="10">
    <source>
        <dbReference type="Google" id="ProtNLM"/>
    </source>
</evidence>
<dbReference type="GO" id="GO:0003677">
    <property type="term" value="F:DNA binding"/>
    <property type="evidence" value="ECO:0007669"/>
    <property type="project" value="InterPro"/>
</dbReference>
<evidence type="ECO:0000256" key="5">
    <source>
        <dbReference type="SAM" id="MobiDB-lite"/>
    </source>
</evidence>
<dbReference type="NCBIfam" id="TIGR02937">
    <property type="entry name" value="sigma70-ECF"/>
    <property type="match status" value="1"/>
</dbReference>
<dbReference type="InterPro" id="IPR013325">
    <property type="entry name" value="RNA_pol_sigma_r2"/>
</dbReference>